<comment type="caution">
    <text evidence="3">The sequence shown here is derived from an EMBL/GenBank/DDBJ whole genome shotgun (WGS) entry which is preliminary data.</text>
</comment>
<evidence type="ECO:0008006" key="5">
    <source>
        <dbReference type="Google" id="ProtNLM"/>
    </source>
</evidence>
<reference evidence="3 4" key="1">
    <citation type="submission" date="2022-10" db="EMBL/GenBank/DDBJ databases">
        <authorList>
            <person name="Xie J."/>
            <person name="Shen N."/>
        </authorList>
    </citation>
    <scope>NUCLEOTIDE SEQUENCE [LARGE SCALE GENOMIC DNA]</scope>
    <source>
        <strain evidence="3 4">YIM65594</strain>
    </source>
</reference>
<feature type="chain" id="PRO_5046158837" description="Secreted protein" evidence="2">
    <location>
        <begin position="18"/>
        <end position="441"/>
    </location>
</feature>
<feature type="signal peptide" evidence="2">
    <location>
        <begin position="1"/>
        <end position="17"/>
    </location>
</feature>
<keyword evidence="2" id="KW-0732">Signal</keyword>
<dbReference type="EMBL" id="JAOZYC010000093">
    <property type="protein sequence ID" value="MEB8338390.1"/>
    <property type="molecule type" value="Genomic_DNA"/>
</dbReference>
<evidence type="ECO:0000313" key="4">
    <source>
        <dbReference type="Proteomes" id="UP001354931"/>
    </source>
</evidence>
<proteinExistence type="predicted"/>
<accession>A0ABU6F306</accession>
<dbReference type="Proteomes" id="UP001354931">
    <property type="component" value="Unassembled WGS sequence"/>
</dbReference>
<dbReference type="RefSeq" id="WP_326016177.1">
    <property type="nucleotide sequence ID" value="NZ_JAOZYC010000093.1"/>
</dbReference>
<protein>
    <recommendedName>
        <fullName evidence="5">Secreted protein</fullName>
    </recommendedName>
</protein>
<evidence type="ECO:0000256" key="2">
    <source>
        <dbReference type="SAM" id="SignalP"/>
    </source>
</evidence>
<sequence length="441" mass="47917">MLLAAAAACLLPAAVLAPLGSAAAERRVPATADSPSSCFWTGPFTPDQDKFNFAYLDTGALYWSSHYTLPKGAKLTLDGAYAHARYQSLNSYEPTTATPLTALNDQQIKPDPGSRNPFLAGAKRTFPKRSWTVQVDPGTPPKDPADQRPNTLYAGKPGSSAQSLVYRVYVPDRGRDASGGVGLPEPELTLADGTRLTGSKVCDALEPGEQGGPRVQPIDEYNALREQPGKPVGFPASDPVRWHASYTTQWLRDCTYHDRCTPAPPRSVGQYSNLDNAYVSARLSRDLGPVTVLHGRLPTTPATHDGDKRMGSGQLRYWSMCSYEAWSTRVEGKRSCLYDEQLHPDKDGYYTVVVSRPEDRPRNATAACGVDWIAWPEKGDGAGHVNDGYVLMRNMLPAKGFTHVPQNTRTGDDEKRVMGPYLPEGSHTGTAAFEKRGCSAA</sequence>
<keyword evidence="4" id="KW-1185">Reference proteome</keyword>
<feature type="region of interest" description="Disordered" evidence="1">
    <location>
        <begin position="131"/>
        <end position="158"/>
    </location>
</feature>
<organism evidence="3 4">
    <name type="scientific">Streptomyces endophyticus</name>
    <dbReference type="NCBI Taxonomy" id="714166"/>
    <lineage>
        <taxon>Bacteria</taxon>
        <taxon>Bacillati</taxon>
        <taxon>Actinomycetota</taxon>
        <taxon>Actinomycetes</taxon>
        <taxon>Kitasatosporales</taxon>
        <taxon>Streptomycetaceae</taxon>
        <taxon>Streptomyces</taxon>
    </lineage>
</organism>
<name>A0ABU6F306_9ACTN</name>
<evidence type="ECO:0000313" key="3">
    <source>
        <dbReference type="EMBL" id="MEB8338390.1"/>
    </source>
</evidence>
<evidence type="ECO:0000256" key="1">
    <source>
        <dbReference type="SAM" id="MobiDB-lite"/>
    </source>
</evidence>
<gene>
    <name evidence="3" type="ORF">OKJ99_12870</name>
</gene>